<dbReference type="GO" id="GO:0005524">
    <property type="term" value="F:ATP binding"/>
    <property type="evidence" value="ECO:0007669"/>
    <property type="project" value="UniProtKB-KW"/>
</dbReference>
<evidence type="ECO:0000256" key="6">
    <source>
        <dbReference type="ARBA" id="ARBA00022839"/>
    </source>
</evidence>
<dbReference type="Pfam" id="PF12705">
    <property type="entry name" value="PDDEXK_1"/>
    <property type="match status" value="1"/>
</dbReference>
<evidence type="ECO:0000256" key="1">
    <source>
        <dbReference type="ARBA" id="ARBA00022722"/>
    </source>
</evidence>
<feature type="region of interest" description="Disordered" evidence="10">
    <location>
        <begin position="847"/>
        <end position="866"/>
    </location>
</feature>
<evidence type="ECO:0000256" key="5">
    <source>
        <dbReference type="ARBA" id="ARBA00022806"/>
    </source>
</evidence>
<dbReference type="Gene3D" id="3.90.320.10">
    <property type="match status" value="1"/>
</dbReference>
<dbReference type="GO" id="GO:0004527">
    <property type="term" value="F:exonuclease activity"/>
    <property type="evidence" value="ECO:0007669"/>
    <property type="project" value="UniProtKB-KW"/>
</dbReference>
<keyword evidence="2" id="KW-0547">Nucleotide-binding</keyword>
<dbReference type="PROSITE" id="PS51217">
    <property type="entry name" value="UVRD_HELICASE_CTER"/>
    <property type="match status" value="1"/>
</dbReference>
<name>A0A2T5G8Q5_9BACL</name>
<feature type="region of interest" description="Disordered" evidence="10">
    <location>
        <begin position="253"/>
        <end position="278"/>
    </location>
</feature>
<evidence type="ECO:0000256" key="3">
    <source>
        <dbReference type="ARBA" id="ARBA00022763"/>
    </source>
</evidence>
<keyword evidence="3" id="KW-0227">DNA damage</keyword>
<comment type="caution">
    <text evidence="12">The sequence shown here is derived from an EMBL/GenBank/DDBJ whole genome shotgun (WGS) entry which is preliminary data.</text>
</comment>
<keyword evidence="9" id="KW-0234">DNA repair</keyword>
<keyword evidence="7" id="KW-0067">ATP-binding</keyword>
<proteinExistence type="predicted"/>
<dbReference type="InterPro" id="IPR027417">
    <property type="entry name" value="P-loop_NTPase"/>
</dbReference>
<dbReference type="SUPFAM" id="SSF52540">
    <property type="entry name" value="P-loop containing nucleoside triphosphate hydrolases"/>
    <property type="match status" value="1"/>
</dbReference>
<keyword evidence="5" id="KW-0347">Helicase</keyword>
<dbReference type="Proteomes" id="UP000244016">
    <property type="component" value="Unassembled WGS sequence"/>
</dbReference>
<protein>
    <submittedName>
        <fullName evidence="12">ATP-dependent nuclease, subunit B</fullName>
    </submittedName>
</protein>
<dbReference type="InterPro" id="IPR038726">
    <property type="entry name" value="PDDEXK_AddAB-type"/>
</dbReference>
<gene>
    <name evidence="12" type="ORF">BLITH_0763</name>
</gene>
<dbReference type="GO" id="GO:0006281">
    <property type="term" value="P:DNA repair"/>
    <property type="evidence" value="ECO:0007669"/>
    <property type="project" value="UniProtKB-KW"/>
</dbReference>
<dbReference type="GO" id="GO:0006310">
    <property type="term" value="P:DNA recombination"/>
    <property type="evidence" value="ECO:0007669"/>
    <property type="project" value="TreeGrafter"/>
</dbReference>
<evidence type="ECO:0000256" key="8">
    <source>
        <dbReference type="ARBA" id="ARBA00023125"/>
    </source>
</evidence>
<accession>A0A2T5G8Q5</accession>
<dbReference type="Pfam" id="PF21445">
    <property type="entry name" value="ADDB_N"/>
    <property type="match status" value="1"/>
</dbReference>
<evidence type="ECO:0000256" key="4">
    <source>
        <dbReference type="ARBA" id="ARBA00022801"/>
    </source>
</evidence>
<evidence type="ECO:0000256" key="2">
    <source>
        <dbReference type="ARBA" id="ARBA00022741"/>
    </source>
</evidence>
<feature type="compositionally biased region" description="Basic and acidic residues" evidence="10">
    <location>
        <begin position="855"/>
        <end position="866"/>
    </location>
</feature>
<feature type="domain" description="UvrD-like helicase C-terminal" evidence="11">
    <location>
        <begin position="323"/>
        <end position="605"/>
    </location>
</feature>
<evidence type="ECO:0000313" key="13">
    <source>
        <dbReference type="Proteomes" id="UP000244016"/>
    </source>
</evidence>
<keyword evidence="8" id="KW-0238">DNA-binding</keyword>
<evidence type="ECO:0000259" key="11">
    <source>
        <dbReference type="PROSITE" id="PS51217"/>
    </source>
</evidence>
<dbReference type="GO" id="GO:0003677">
    <property type="term" value="F:DNA binding"/>
    <property type="evidence" value="ECO:0007669"/>
    <property type="project" value="UniProtKB-KW"/>
</dbReference>
<evidence type="ECO:0000256" key="9">
    <source>
        <dbReference type="ARBA" id="ARBA00023204"/>
    </source>
</evidence>
<keyword evidence="4" id="KW-0378">Hydrolase</keyword>
<dbReference type="GO" id="GO:0004386">
    <property type="term" value="F:helicase activity"/>
    <property type="evidence" value="ECO:0007669"/>
    <property type="project" value="UniProtKB-KW"/>
</dbReference>
<dbReference type="AlphaFoldDB" id="A0A2T5G8Q5"/>
<evidence type="ECO:0000256" key="7">
    <source>
        <dbReference type="ARBA" id="ARBA00022840"/>
    </source>
</evidence>
<dbReference type="PANTHER" id="PTHR30591">
    <property type="entry name" value="RECBCD ENZYME SUBUNIT RECC"/>
    <property type="match status" value="1"/>
</dbReference>
<dbReference type="EMBL" id="PEBW01000002">
    <property type="protein sequence ID" value="PTQ52584.1"/>
    <property type="molecule type" value="Genomic_DNA"/>
</dbReference>
<feature type="region of interest" description="Disordered" evidence="10">
    <location>
        <begin position="726"/>
        <end position="754"/>
    </location>
</feature>
<reference evidence="12 13" key="1">
    <citation type="submission" date="2017-08" db="EMBL/GenBank/DDBJ databases">
        <title>Burning lignite coal seam in the remote Altai Mountains harbors a hydrogen-driven thermophilic microbial community.</title>
        <authorList>
            <person name="Kadnikov V.V."/>
            <person name="Mardanov A.V."/>
            <person name="Ivasenko D."/>
            <person name="Beletsky A.V."/>
            <person name="Karnachuk O.V."/>
            <person name="Ravin N.V."/>
        </authorList>
    </citation>
    <scope>NUCLEOTIDE SEQUENCE [LARGE SCALE GENOMIC DNA]</scope>
    <source>
        <strain evidence="12">AL31</strain>
    </source>
</reference>
<evidence type="ECO:0000256" key="10">
    <source>
        <dbReference type="SAM" id="MobiDB-lite"/>
    </source>
</evidence>
<dbReference type="Gene3D" id="3.40.50.300">
    <property type="entry name" value="P-loop containing nucleotide triphosphate hydrolases"/>
    <property type="match status" value="4"/>
</dbReference>
<organism evidence="12 13">
    <name type="scientific">Brockia lithotrophica</name>
    <dbReference type="NCBI Taxonomy" id="933949"/>
    <lineage>
        <taxon>Bacteria</taxon>
        <taxon>Bacillati</taxon>
        <taxon>Bacillota</taxon>
        <taxon>Bacilli</taxon>
        <taxon>Bacillales</taxon>
        <taxon>Bacillales Family X. Incertae Sedis</taxon>
        <taxon>Brockia</taxon>
    </lineage>
</organism>
<dbReference type="InterPro" id="IPR014017">
    <property type="entry name" value="DNA_helicase_UvrD-like_C"/>
</dbReference>
<dbReference type="InterPro" id="IPR049035">
    <property type="entry name" value="ADDB_N"/>
</dbReference>
<sequence>MGLTFLLGPAGSGKTAWILERLRQREREDPLGPPLLYIVPEHMTHDAERALLAFGLNGVIRTQVVGLGRLFWWLEGEGDDEPLRPVSTAAVQALLALSVARNSCRKDEGHFSGLGPDAPRILREAIDEFRHNRLTAGELQALLARLGGDDRGTDTPGREAASPAERRRLREKLEAFLCLWQERDRVLGEKFGDYPERLARLVRRLERSHELLRESEVYVDGFERLSPLEQEVLLSLVRMSREAYVALTLDPDALPRELDPPPDARETAERLGDPEDPRPLWTDAAVLYERLRRGAETRGIEVSVRPFRDRPRFLHPALRGAVERVEDFFGGGSKEGARRDPDFGAATADPGLRVSAHARPSEEVEAVAQEILRLVGTGAYRFRDIAVYFRDEAYGPLLEAALTRHRIPFFQVTRAGVSAHPFFFFLGRLAKLSRRRADRETLLACLRTELLLPQGMEPARFREAVDRLELLARTYGVRTLGAGGELSRRLKQVLARDGRVTPDVNRVVSESLLPILRLRRAFRGRFRVADGIRLLDAFGKEHGLPERLRTWEEEARERGELDRAQVHRQIWRLWRSYAEELTLLLGDEEVPADTFFQILLAGVEDLSVGLIPPTLDQVHLVLADRGEFADVRVAFVLGMADGSFPRPRSLGSLFDAREREALRASGIELADDDEEQRREVWIAYRTLSRARERLYLSYALTDGLEARNPSPFLYVLGETADAYEKSAKSAAPNSGETGEAPILPPGRGSPPGALAPRHEILLRRLTPPPPRLSPSLARHLFLKREEGDDLRFSVSASRAETFYTCPYRHFLGYGLRLEEDRGPLDAADLGTLFHDLLRRLLQDLAQETSGGSAEATREGKPQAHEAEHERLLADLLDGSPERYARLRPLLRTGVGRAVLAPVVRRIAAHIREERRRSDFAAVRTELPVSLEIGFLEDIPARLVLEGRIDRLDIWQPDTGRAPEEFVRVIDYKTSWHPFALPHLAYGIDLQLPAYLLAALRGDEPDGFPRRVRKPAGMFYAPIHRRPKRLDLPPEPTQAAAGGDDPIWEEHLRHFRWEGGVLRDPEVLKAMDRKLAGGPAKARRSPFFSAALNQSGEVDERSSAFTAEEFDMLVELAKRLLVDAARRSLSGDIAPRPLRRQGEDACATCPFRTICPYRKEAHRRNVPKLKREAIFAAFSAASGKGEEA</sequence>
<dbReference type="InterPro" id="IPR011604">
    <property type="entry name" value="PDDEXK-like_dom_sf"/>
</dbReference>
<evidence type="ECO:0000313" key="12">
    <source>
        <dbReference type="EMBL" id="PTQ52584.1"/>
    </source>
</evidence>
<dbReference type="PANTHER" id="PTHR30591:SF1">
    <property type="entry name" value="RECBCD ENZYME SUBUNIT RECC"/>
    <property type="match status" value="1"/>
</dbReference>
<keyword evidence="6" id="KW-0269">Exonuclease</keyword>
<keyword evidence="1" id="KW-0540">Nuclease</keyword>